<accession>A0A392SW16</accession>
<dbReference type="EMBL" id="LXQA010450458">
    <property type="protein sequence ID" value="MCI52637.1"/>
    <property type="molecule type" value="Genomic_DNA"/>
</dbReference>
<name>A0A392SW16_9FABA</name>
<protein>
    <submittedName>
        <fullName evidence="1">Uncharacterized protein</fullName>
    </submittedName>
</protein>
<evidence type="ECO:0000313" key="1">
    <source>
        <dbReference type="EMBL" id="MCI52637.1"/>
    </source>
</evidence>
<feature type="non-terminal residue" evidence="1">
    <location>
        <position position="1"/>
    </location>
</feature>
<dbReference type="Proteomes" id="UP000265520">
    <property type="component" value="Unassembled WGS sequence"/>
</dbReference>
<organism evidence="1 2">
    <name type="scientific">Trifolium medium</name>
    <dbReference type="NCBI Taxonomy" id="97028"/>
    <lineage>
        <taxon>Eukaryota</taxon>
        <taxon>Viridiplantae</taxon>
        <taxon>Streptophyta</taxon>
        <taxon>Embryophyta</taxon>
        <taxon>Tracheophyta</taxon>
        <taxon>Spermatophyta</taxon>
        <taxon>Magnoliopsida</taxon>
        <taxon>eudicotyledons</taxon>
        <taxon>Gunneridae</taxon>
        <taxon>Pentapetalae</taxon>
        <taxon>rosids</taxon>
        <taxon>fabids</taxon>
        <taxon>Fabales</taxon>
        <taxon>Fabaceae</taxon>
        <taxon>Papilionoideae</taxon>
        <taxon>50 kb inversion clade</taxon>
        <taxon>NPAAA clade</taxon>
        <taxon>Hologalegina</taxon>
        <taxon>IRL clade</taxon>
        <taxon>Trifolieae</taxon>
        <taxon>Trifolium</taxon>
    </lineage>
</organism>
<dbReference type="AlphaFoldDB" id="A0A392SW16"/>
<comment type="caution">
    <text evidence="1">The sequence shown here is derived from an EMBL/GenBank/DDBJ whole genome shotgun (WGS) entry which is preliminary data.</text>
</comment>
<sequence length="61" mass="6917">NASLHSIDEQRRRKARIALETSTFAPVPGLTPSSRWEVQVAGREHSDVPVYRLSEDFCFSD</sequence>
<proteinExistence type="predicted"/>
<keyword evidence="2" id="KW-1185">Reference proteome</keyword>
<reference evidence="1 2" key="1">
    <citation type="journal article" date="2018" name="Front. Plant Sci.">
        <title>Red Clover (Trifolium pratense) and Zigzag Clover (T. medium) - A Picture of Genomic Similarities and Differences.</title>
        <authorList>
            <person name="Dluhosova J."/>
            <person name="Istvanek J."/>
            <person name="Nedelnik J."/>
            <person name="Repkova J."/>
        </authorList>
    </citation>
    <scope>NUCLEOTIDE SEQUENCE [LARGE SCALE GENOMIC DNA]</scope>
    <source>
        <strain evidence="2">cv. 10/8</strain>
        <tissue evidence="1">Leaf</tissue>
    </source>
</reference>
<evidence type="ECO:0000313" key="2">
    <source>
        <dbReference type="Proteomes" id="UP000265520"/>
    </source>
</evidence>